<evidence type="ECO:0000313" key="2">
    <source>
        <dbReference type="Proteomes" id="UP001221757"/>
    </source>
</evidence>
<organism evidence="1 2">
    <name type="scientific">Mycena rosella</name>
    <name type="common">Pink bonnet</name>
    <name type="synonym">Agaricus rosellus</name>
    <dbReference type="NCBI Taxonomy" id="1033263"/>
    <lineage>
        <taxon>Eukaryota</taxon>
        <taxon>Fungi</taxon>
        <taxon>Dikarya</taxon>
        <taxon>Basidiomycota</taxon>
        <taxon>Agaricomycotina</taxon>
        <taxon>Agaricomycetes</taxon>
        <taxon>Agaricomycetidae</taxon>
        <taxon>Agaricales</taxon>
        <taxon>Marasmiineae</taxon>
        <taxon>Mycenaceae</taxon>
        <taxon>Mycena</taxon>
    </lineage>
</organism>
<accession>A0AAD7D053</accession>
<name>A0AAD7D053_MYCRO</name>
<protein>
    <submittedName>
        <fullName evidence="1">Uncharacterized protein</fullName>
    </submittedName>
</protein>
<proteinExistence type="predicted"/>
<reference evidence="1" key="1">
    <citation type="submission" date="2023-03" db="EMBL/GenBank/DDBJ databases">
        <title>Massive genome expansion in bonnet fungi (Mycena s.s.) driven by repeated elements and novel gene families across ecological guilds.</title>
        <authorList>
            <consortium name="Lawrence Berkeley National Laboratory"/>
            <person name="Harder C.B."/>
            <person name="Miyauchi S."/>
            <person name="Viragh M."/>
            <person name="Kuo A."/>
            <person name="Thoen E."/>
            <person name="Andreopoulos B."/>
            <person name="Lu D."/>
            <person name="Skrede I."/>
            <person name="Drula E."/>
            <person name="Henrissat B."/>
            <person name="Morin E."/>
            <person name="Kohler A."/>
            <person name="Barry K."/>
            <person name="LaButti K."/>
            <person name="Morin E."/>
            <person name="Salamov A."/>
            <person name="Lipzen A."/>
            <person name="Mereny Z."/>
            <person name="Hegedus B."/>
            <person name="Baldrian P."/>
            <person name="Stursova M."/>
            <person name="Weitz H."/>
            <person name="Taylor A."/>
            <person name="Grigoriev I.V."/>
            <person name="Nagy L.G."/>
            <person name="Martin F."/>
            <person name="Kauserud H."/>
        </authorList>
    </citation>
    <scope>NUCLEOTIDE SEQUENCE</scope>
    <source>
        <strain evidence="1">CBHHK067</strain>
    </source>
</reference>
<keyword evidence="2" id="KW-1185">Reference proteome</keyword>
<dbReference type="Proteomes" id="UP001221757">
    <property type="component" value="Unassembled WGS sequence"/>
</dbReference>
<sequence>MSPPMTTTHCGFAMIVIPSTPSLKGLICMPGTSCYLLLFPTAYTCRRPDGLVKKKVAGLALQRAQDGRGLPIMGGHHSGDPLHDHINPFARQFRNAHPLPVVLSFESELLVF</sequence>
<dbReference type="EMBL" id="JARKIE010000172">
    <property type="protein sequence ID" value="KAJ7671793.1"/>
    <property type="molecule type" value="Genomic_DNA"/>
</dbReference>
<evidence type="ECO:0000313" key="1">
    <source>
        <dbReference type="EMBL" id="KAJ7671793.1"/>
    </source>
</evidence>
<gene>
    <name evidence="1" type="ORF">B0H17DRAFT_1141457</name>
</gene>
<dbReference type="AlphaFoldDB" id="A0AAD7D053"/>
<comment type="caution">
    <text evidence="1">The sequence shown here is derived from an EMBL/GenBank/DDBJ whole genome shotgun (WGS) entry which is preliminary data.</text>
</comment>